<keyword evidence="4 12" id="KW-0808">Transferase</keyword>
<comment type="cofactor">
    <cofactor evidence="1">
        <name>Mg(2+)</name>
        <dbReference type="ChEBI" id="CHEBI:18420"/>
    </cofactor>
</comment>
<proteinExistence type="predicted"/>
<dbReference type="CDD" id="cd00141">
    <property type="entry name" value="NT_POLXc"/>
    <property type="match status" value="1"/>
</dbReference>
<dbReference type="InterPro" id="IPR003583">
    <property type="entry name" value="Hlx-hairpin-Hlx_DNA-bd_motif"/>
</dbReference>
<evidence type="ECO:0000256" key="1">
    <source>
        <dbReference type="ARBA" id="ARBA00001946"/>
    </source>
</evidence>
<dbReference type="Gene3D" id="3.30.210.10">
    <property type="entry name" value="DNA polymerase, thumb domain"/>
    <property type="match status" value="1"/>
</dbReference>
<dbReference type="Gene3D" id="1.10.150.110">
    <property type="entry name" value="DNA polymerase beta, N-terminal domain-like"/>
    <property type="match status" value="1"/>
</dbReference>
<dbReference type="InterPro" id="IPR003141">
    <property type="entry name" value="Pol/His_phosphatase_N"/>
</dbReference>
<organism evidence="12 13">
    <name type="scientific">Halothermothrix orenii (strain H 168 / OCM 544 / DSM 9562)</name>
    <dbReference type="NCBI Taxonomy" id="373903"/>
    <lineage>
        <taxon>Bacteria</taxon>
        <taxon>Bacillati</taxon>
        <taxon>Bacillota</taxon>
        <taxon>Clostridia</taxon>
        <taxon>Halanaerobiales</taxon>
        <taxon>Halothermotrichaceae</taxon>
        <taxon>Halothermothrix</taxon>
    </lineage>
</organism>
<keyword evidence="3" id="KW-0237">DNA synthesis</keyword>
<keyword evidence="13" id="KW-1185">Reference proteome</keyword>
<keyword evidence="7" id="KW-0239">DNA-directed DNA polymerase</keyword>
<dbReference type="InterPro" id="IPR043519">
    <property type="entry name" value="NT_sf"/>
</dbReference>
<dbReference type="GO" id="GO:0003887">
    <property type="term" value="F:DNA-directed DNA polymerase activity"/>
    <property type="evidence" value="ECO:0007669"/>
    <property type="project" value="UniProtKB-KW"/>
</dbReference>
<dbReference type="Pfam" id="PF02811">
    <property type="entry name" value="PHP"/>
    <property type="match status" value="1"/>
</dbReference>
<evidence type="ECO:0000256" key="5">
    <source>
        <dbReference type="ARBA" id="ARBA00022695"/>
    </source>
</evidence>
<keyword evidence="5 12" id="KW-0548">Nucleotidyltransferase</keyword>
<evidence type="ECO:0000256" key="6">
    <source>
        <dbReference type="ARBA" id="ARBA00022705"/>
    </source>
</evidence>
<dbReference type="SMART" id="SM00483">
    <property type="entry name" value="POLXc"/>
    <property type="match status" value="1"/>
</dbReference>
<dbReference type="GO" id="GO:0003677">
    <property type="term" value="F:DNA binding"/>
    <property type="evidence" value="ECO:0007669"/>
    <property type="project" value="InterPro"/>
</dbReference>
<dbReference type="RefSeq" id="WP_012635512.1">
    <property type="nucleotide sequence ID" value="NC_011899.1"/>
</dbReference>
<feature type="domain" description="DNA-directed DNA polymerase X" evidence="11">
    <location>
        <begin position="4"/>
        <end position="316"/>
    </location>
</feature>
<dbReference type="HOGENOM" id="CLU_017729_1_0_9"/>
<dbReference type="EC" id="2.7.7.7" evidence="2"/>
<gene>
    <name evidence="12" type="ordered locus">Hore_05670</name>
</gene>
<dbReference type="SUPFAM" id="SSF81301">
    <property type="entry name" value="Nucleotidyltransferase"/>
    <property type="match status" value="1"/>
</dbReference>
<sequence>MYQLTNKEVSRILKELAKLMELKGENKFKVRAYYNASRQLINMSDNIQDLAREGKIRNIPGVGEGIARSIKEIMEKGYSPELEELKAELPGGLLEIIKIPGLGPKRAYQLFNELGVTNLEELKSALNTGKARKLKGFGVKTEENLKNKIEKYESFKNTYLLKEALGILDELKRYIKKCPGVSRVKMTGEARRKKELVNSLEILVASKEKESVLEYLRKLSFAKSIEEKEENGYLLTFEDDIRIKVFIVPPDMFCFYLFYLTGSKDHVQKMETIADDAGYQLTIKGLYKDSSKIKVKNEEEIYTTLGVSYIIPELRENRGEITAGFKNCLPDSINLRDIKGDLHIHSSYSDGGFSIREIIEAARKKGYEYLAITDHSRSLKVASGLSVDRLFKQIEEIDKLQEEYDDIIIFKGIEVDINKDGSLDYSDEVLSYLDFVIASVHTAFNMDRDKMTSRLIKAMENPHVNAIGHPRGRLLKRRDAYKIDMDRIIQVASETNTCLEINSSPDRLDIDDVLARKAKEVGVKLVINTDAHHLEELNNMSLGVAVARRGWLEREDVINTMNAEELQELLRRD</sequence>
<dbReference type="InterPro" id="IPR027421">
    <property type="entry name" value="DNA_pol_lamdba_lyase_dom_sf"/>
</dbReference>
<dbReference type="KEGG" id="hor:Hore_05670"/>
<dbReference type="InterPro" id="IPR010996">
    <property type="entry name" value="HHH_MUS81"/>
</dbReference>
<dbReference type="InterPro" id="IPR050243">
    <property type="entry name" value="PHP_phosphatase"/>
</dbReference>
<evidence type="ECO:0000256" key="4">
    <source>
        <dbReference type="ARBA" id="ARBA00022679"/>
    </source>
</evidence>
<evidence type="ECO:0000256" key="7">
    <source>
        <dbReference type="ARBA" id="ARBA00022932"/>
    </source>
</evidence>
<dbReference type="EMBL" id="CP001098">
    <property type="protein sequence ID" value="ACL69324.1"/>
    <property type="molecule type" value="Genomic_DNA"/>
</dbReference>
<dbReference type="eggNOG" id="COG1387">
    <property type="taxonomic scope" value="Bacteria"/>
</dbReference>
<dbReference type="Proteomes" id="UP000000719">
    <property type="component" value="Chromosome"/>
</dbReference>
<evidence type="ECO:0000313" key="12">
    <source>
        <dbReference type="EMBL" id="ACL69324.1"/>
    </source>
</evidence>
<evidence type="ECO:0000256" key="2">
    <source>
        <dbReference type="ARBA" id="ARBA00012417"/>
    </source>
</evidence>
<dbReference type="PANTHER" id="PTHR36928:SF1">
    <property type="entry name" value="PHOSPHATASE YCDX-RELATED"/>
    <property type="match status" value="1"/>
</dbReference>
<feature type="domain" description="Helix-hairpin-helix DNA-binding motif class 1" evidence="9">
    <location>
        <begin position="54"/>
        <end position="73"/>
    </location>
</feature>
<evidence type="ECO:0000259" key="10">
    <source>
        <dbReference type="SMART" id="SM00481"/>
    </source>
</evidence>
<reference evidence="12 13" key="1">
    <citation type="journal article" date="2009" name="PLoS ONE">
        <title>Genome analysis of the anaerobic thermohalophilic bacterium Halothermothrix orenii.</title>
        <authorList>
            <person name="Mavromatis K."/>
            <person name="Ivanova N."/>
            <person name="Anderson I."/>
            <person name="Lykidis A."/>
            <person name="Hooper S.D."/>
            <person name="Sun H."/>
            <person name="Kunin V."/>
            <person name="Lapidus A."/>
            <person name="Hugenholtz P."/>
            <person name="Patel B."/>
            <person name="Kyrpides N.C."/>
        </authorList>
    </citation>
    <scope>NUCLEOTIDE SEQUENCE [LARGE SCALE GENOMIC DNA]</scope>
    <source>
        <strain evidence="13">H 168 / OCM 544 / DSM 9562</strain>
    </source>
</reference>
<name>B8D297_HALOH</name>
<dbReference type="Gene3D" id="1.10.150.20">
    <property type="entry name" value="5' to 3' exonuclease, C-terminal subdomain"/>
    <property type="match status" value="1"/>
</dbReference>
<dbReference type="STRING" id="373903.Hore_05670"/>
<dbReference type="PANTHER" id="PTHR36928">
    <property type="entry name" value="PHOSPHATASE YCDX-RELATED"/>
    <property type="match status" value="1"/>
</dbReference>
<dbReference type="Gene3D" id="3.20.20.140">
    <property type="entry name" value="Metal-dependent hydrolases"/>
    <property type="match status" value="1"/>
</dbReference>
<evidence type="ECO:0000256" key="8">
    <source>
        <dbReference type="ARBA" id="ARBA00049244"/>
    </source>
</evidence>
<evidence type="ECO:0000256" key="3">
    <source>
        <dbReference type="ARBA" id="ARBA00022634"/>
    </source>
</evidence>
<feature type="domain" description="Polymerase/histidinol phosphatase N-terminal" evidence="10">
    <location>
        <begin position="340"/>
        <end position="419"/>
    </location>
</feature>
<dbReference type="FunFam" id="3.20.20.140:FF:000047">
    <property type="entry name" value="PHP domain-containing protein"/>
    <property type="match status" value="1"/>
</dbReference>
<evidence type="ECO:0000313" key="13">
    <source>
        <dbReference type="Proteomes" id="UP000000719"/>
    </source>
</evidence>
<dbReference type="Pfam" id="PF14716">
    <property type="entry name" value="HHH_8"/>
    <property type="match status" value="1"/>
</dbReference>
<dbReference type="Pfam" id="PF14520">
    <property type="entry name" value="HHH_5"/>
    <property type="match status" value="1"/>
</dbReference>
<dbReference type="SMART" id="SM00278">
    <property type="entry name" value="HhH1"/>
    <property type="match status" value="3"/>
</dbReference>
<comment type="catalytic activity">
    <reaction evidence="8">
        <text>DNA(n) + a 2'-deoxyribonucleoside 5'-triphosphate = DNA(n+1) + diphosphate</text>
        <dbReference type="Rhea" id="RHEA:22508"/>
        <dbReference type="Rhea" id="RHEA-COMP:17339"/>
        <dbReference type="Rhea" id="RHEA-COMP:17340"/>
        <dbReference type="ChEBI" id="CHEBI:33019"/>
        <dbReference type="ChEBI" id="CHEBI:61560"/>
        <dbReference type="ChEBI" id="CHEBI:173112"/>
        <dbReference type="EC" id="2.7.7.7"/>
    </reaction>
</comment>
<dbReference type="SMART" id="SM00481">
    <property type="entry name" value="POLIIIAc"/>
    <property type="match status" value="1"/>
</dbReference>
<dbReference type="OrthoDB" id="9808747at2"/>
<dbReference type="GO" id="GO:0006281">
    <property type="term" value="P:DNA repair"/>
    <property type="evidence" value="ECO:0007669"/>
    <property type="project" value="InterPro"/>
</dbReference>
<evidence type="ECO:0000259" key="9">
    <source>
        <dbReference type="SMART" id="SM00278"/>
    </source>
</evidence>
<dbReference type="NCBIfam" id="NF006375">
    <property type="entry name" value="PRK08609.1"/>
    <property type="match status" value="1"/>
</dbReference>
<dbReference type="InterPro" id="IPR016195">
    <property type="entry name" value="Pol/histidinol_Pase-like"/>
</dbReference>
<dbReference type="InterPro" id="IPR002054">
    <property type="entry name" value="DNA-dir_DNA_pol_X"/>
</dbReference>
<dbReference type="Gene3D" id="3.30.460.10">
    <property type="entry name" value="Beta Polymerase, domain 2"/>
    <property type="match status" value="1"/>
</dbReference>
<feature type="domain" description="Helix-hairpin-helix DNA-binding motif class 1" evidence="9">
    <location>
        <begin position="94"/>
        <end position="113"/>
    </location>
</feature>
<dbReference type="GO" id="GO:0005829">
    <property type="term" value="C:cytosol"/>
    <property type="evidence" value="ECO:0007669"/>
    <property type="project" value="TreeGrafter"/>
</dbReference>
<dbReference type="InterPro" id="IPR004013">
    <property type="entry name" value="PHP_dom"/>
</dbReference>
<dbReference type="PIRSF" id="PIRSF005047">
    <property type="entry name" value="UCP005047_YshC"/>
    <property type="match status" value="1"/>
</dbReference>
<dbReference type="SUPFAM" id="SSF89550">
    <property type="entry name" value="PHP domain-like"/>
    <property type="match status" value="1"/>
</dbReference>
<dbReference type="eggNOG" id="COG1796">
    <property type="taxonomic scope" value="Bacteria"/>
</dbReference>
<dbReference type="AlphaFoldDB" id="B8D297"/>
<dbReference type="InterPro" id="IPR022311">
    <property type="entry name" value="PolX-like"/>
</dbReference>
<accession>B8D297</accession>
<dbReference type="InterPro" id="IPR029398">
    <property type="entry name" value="PolB_thumb"/>
</dbReference>
<dbReference type="Pfam" id="PF14791">
    <property type="entry name" value="DNA_pol_B_thumb"/>
    <property type="match status" value="1"/>
</dbReference>
<dbReference type="GO" id="GO:0008270">
    <property type="term" value="F:zinc ion binding"/>
    <property type="evidence" value="ECO:0007669"/>
    <property type="project" value="TreeGrafter"/>
</dbReference>
<dbReference type="SUPFAM" id="SSF47802">
    <property type="entry name" value="DNA polymerase beta, N-terminal domain-like"/>
    <property type="match status" value="1"/>
</dbReference>
<dbReference type="CDD" id="cd07436">
    <property type="entry name" value="PHP_PolX"/>
    <property type="match status" value="1"/>
</dbReference>
<dbReference type="InterPro" id="IPR047967">
    <property type="entry name" value="PolX_PHP"/>
</dbReference>
<dbReference type="GO" id="GO:0042578">
    <property type="term" value="F:phosphoric ester hydrolase activity"/>
    <property type="evidence" value="ECO:0007669"/>
    <property type="project" value="TreeGrafter"/>
</dbReference>
<keyword evidence="6" id="KW-0235">DNA replication</keyword>
<dbReference type="InterPro" id="IPR037160">
    <property type="entry name" value="DNA_Pol_thumb_sf"/>
</dbReference>
<protein>
    <recommendedName>
        <fullName evidence="2">DNA-directed DNA polymerase</fullName>
        <ecNumber evidence="2">2.7.7.7</ecNumber>
    </recommendedName>
</protein>
<evidence type="ECO:0000259" key="11">
    <source>
        <dbReference type="SMART" id="SM00483"/>
    </source>
</evidence>
<feature type="domain" description="Helix-hairpin-helix DNA-binding motif class 1" evidence="9">
    <location>
        <begin position="129"/>
        <end position="148"/>
    </location>
</feature>